<evidence type="ECO:0000256" key="1">
    <source>
        <dbReference type="SAM" id="MobiDB-lite"/>
    </source>
</evidence>
<organism evidence="2 3">
    <name type="scientific">Homarus americanus</name>
    <name type="common">American lobster</name>
    <dbReference type="NCBI Taxonomy" id="6706"/>
    <lineage>
        <taxon>Eukaryota</taxon>
        <taxon>Metazoa</taxon>
        <taxon>Ecdysozoa</taxon>
        <taxon>Arthropoda</taxon>
        <taxon>Crustacea</taxon>
        <taxon>Multicrustacea</taxon>
        <taxon>Malacostraca</taxon>
        <taxon>Eumalacostraca</taxon>
        <taxon>Eucarida</taxon>
        <taxon>Decapoda</taxon>
        <taxon>Pleocyemata</taxon>
        <taxon>Astacidea</taxon>
        <taxon>Nephropoidea</taxon>
        <taxon>Nephropidae</taxon>
        <taxon>Homarus</taxon>
    </lineage>
</organism>
<feature type="region of interest" description="Disordered" evidence="1">
    <location>
        <begin position="193"/>
        <end position="232"/>
    </location>
</feature>
<feature type="compositionally biased region" description="Basic and acidic residues" evidence="1">
    <location>
        <begin position="197"/>
        <end position="210"/>
    </location>
</feature>
<feature type="region of interest" description="Disordered" evidence="1">
    <location>
        <begin position="94"/>
        <end position="126"/>
    </location>
</feature>
<name>A0A8J5JYY6_HOMAM</name>
<feature type="compositionally biased region" description="Polar residues" evidence="1">
    <location>
        <begin position="111"/>
        <end position="126"/>
    </location>
</feature>
<protein>
    <submittedName>
        <fullName evidence="2">Uncharacterized protein</fullName>
    </submittedName>
</protein>
<keyword evidence="3" id="KW-1185">Reference proteome</keyword>
<accession>A0A8J5JYY6</accession>
<comment type="caution">
    <text evidence="2">The sequence shown here is derived from an EMBL/GenBank/DDBJ whole genome shotgun (WGS) entry which is preliminary data.</text>
</comment>
<dbReference type="Proteomes" id="UP000747542">
    <property type="component" value="Unassembled WGS sequence"/>
</dbReference>
<evidence type="ECO:0000313" key="2">
    <source>
        <dbReference type="EMBL" id="KAG7161949.1"/>
    </source>
</evidence>
<proteinExistence type="predicted"/>
<dbReference type="AlphaFoldDB" id="A0A8J5JYY6"/>
<feature type="compositionally biased region" description="Basic and acidic residues" evidence="1">
    <location>
        <begin position="99"/>
        <end position="108"/>
    </location>
</feature>
<dbReference type="EMBL" id="JAHLQT010028691">
    <property type="protein sequence ID" value="KAG7161949.1"/>
    <property type="molecule type" value="Genomic_DNA"/>
</dbReference>
<feature type="compositionally biased region" description="Low complexity" evidence="1">
    <location>
        <begin position="211"/>
        <end position="224"/>
    </location>
</feature>
<reference evidence="2" key="1">
    <citation type="journal article" date="2021" name="Sci. Adv.">
        <title>The American lobster genome reveals insights on longevity, neural, and immune adaptations.</title>
        <authorList>
            <person name="Polinski J.M."/>
            <person name="Zimin A.V."/>
            <person name="Clark K.F."/>
            <person name="Kohn A.B."/>
            <person name="Sadowski N."/>
            <person name="Timp W."/>
            <person name="Ptitsyn A."/>
            <person name="Khanna P."/>
            <person name="Romanova D.Y."/>
            <person name="Williams P."/>
            <person name="Greenwood S.J."/>
            <person name="Moroz L.L."/>
            <person name="Walt D.R."/>
            <person name="Bodnar A.G."/>
        </authorList>
    </citation>
    <scope>NUCLEOTIDE SEQUENCE</scope>
    <source>
        <strain evidence="2">GMGI-L3</strain>
    </source>
</reference>
<evidence type="ECO:0000313" key="3">
    <source>
        <dbReference type="Proteomes" id="UP000747542"/>
    </source>
</evidence>
<gene>
    <name evidence="2" type="ORF">Hamer_G023286</name>
</gene>
<sequence length="268" mass="30388">MPGFHGSKVAFQPEMHMMHTHQRLRGKASPMVHPMFDALRSRHALNRADYVRMMKMREHGKRMGIDGGYPTFDSLKLLGSDNDANYLDVFMSRGGRMRHSGDENDSRPRTRSVSHTSKASSKRNSVDVQNIKKTLLGSLRSTASEENLYESVEVIQYRKTIEAIARQNKVRSVPKTGHPLFDHLRIENVLKPRRQQHSGDHHQRRSEAHNSDGGSNSHSSSGSGDEFDYNRKPNCRFSRREVLMCSQVPATGAPPETLQQTGGSWIRI</sequence>